<dbReference type="EC" id="2.7.7.7" evidence="2"/>
<evidence type="ECO:0000313" key="10">
    <source>
        <dbReference type="EMBL" id="CAH3157613.1"/>
    </source>
</evidence>
<dbReference type="Gene3D" id="3.90.1600.10">
    <property type="entry name" value="Palm domain of DNA polymerase"/>
    <property type="match status" value="1"/>
</dbReference>
<keyword evidence="4" id="KW-0548">Nucleotidyltransferase</keyword>
<evidence type="ECO:0000256" key="3">
    <source>
        <dbReference type="ARBA" id="ARBA00022679"/>
    </source>
</evidence>
<evidence type="ECO:0000256" key="1">
    <source>
        <dbReference type="ARBA" id="ARBA00005755"/>
    </source>
</evidence>
<keyword evidence="6" id="KW-0239">DNA-directed DNA polymerase</keyword>
<keyword evidence="11" id="KW-1185">Reference proteome</keyword>
<evidence type="ECO:0000256" key="6">
    <source>
        <dbReference type="ARBA" id="ARBA00022932"/>
    </source>
</evidence>
<proteinExistence type="inferred from homology"/>
<evidence type="ECO:0000259" key="9">
    <source>
        <dbReference type="Pfam" id="PF03175"/>
    </source>
</evidence>
<dbReference type="InterPro" id="IPR004868">
    <property type="entry name" value="DNA-dir_DNA_pol_B_mt/vir"/>
</dbReference>
<evidence type="ECO:0000256" key="7">
    <source>
        <dbReference type="ARBA" id="ARBA00023125"/>
    </source>
</evidence>
<keyword evidence="7" id="KW-0238">DNA-binding</keyword>
<dbReference type="SUPFAM" id="SSF56672">
    <property type="entry name" value="DNA/RNA polymerases"/>
    <property type="match status" value="1"/>
</dbReference>
<protein>
    <recommendedName>
        <fullName evidence="2">DNA-directed DNA polymerase</fullName>
        <ecNumber evidence="2">2.7.7.7</ecNumber>
    </recommendedName>
</protein>
<accession>A0ABN8Q9U4</accession>
<feature type="non-terminal residue" evidence="10">
    <location>
        <position position="1"/>
    </location>
</feature>
<feature type="domain" description="DNA-directed DNA polymerase family B mitochondria/virus" evidence="9">
    <location>
        <begin position="3"/>
        <end position="93"/>
    </location>
</feature>
<feature type="non-terminal residue" evidence="10">
    <location>
        <position position="196"/>
    </location>
</feature>
<gene>
    <name evidence="10" type="ORF">PEVE_00002582</name>
</gene>
<dbReference type="PANTHER" id="PTHR33568:SF3">
    <property type="entry name" value="DNA-DIRECTED DNA POLYMERASE"/>
    <property type="match status" value="1"/>
</dbReference>
<dbReference type="InterPro" id="IPR023211">
    <property type="entry name" value="DNA_pol_palm_dom_sf"/>
</dbReference>
<dbReference type="PANTHER" id="PTHR33568">
    <property type="entry name" value="DNA POLYMERASE"/>
    <property type="match status" value="1"/>
</dbReference>
<sequence length="196" mass="21577">EPREAFFGGQTGAVALHAVAGEGEEIRYVDVTSLYPWENKNCPYPIGHPQIITQPVDQSLGSYFGIATVNILPPAGLFHPVLPVCSGQKLTFPLCCSCVQEEQAKPMLNRTHYCPHCDADRTLRGTWCTPELVKASLDTLQQQVLYYDTDSVVYKWRPGQPSIAIGDFLGDMTDELDGDVITEFVSGGAENYGYQT</sequence>
<name>A0ABN8Q9U4_9CNID</name>
<keyword evidence="5" id="KW-0235">DNA replication</keyword>
<evidence type="ECO:0000256" key="4">
    <source>
        <dbReference type="ARBA" id="ARBA00022695"/>
    </source>
</evidence>
<evidence type="ECO:0000256" key="5">
    <source>
        <dbReference type="ARBA" id="ARBA00022705"/>
    </source>
</evidence>
<comment type="catalytic activity">
    <reaction evidence="8">
        <text>DNA(n) + a 2'-deoxyribonucleoside 5'-triphosphate = DNA(n+1) + diphosphate</text>
        <dbReference type="Rhea" id="RHEA:22508"/>
        <dbReference type="Rhea" id="RHEA-COMP:17339"/>
        <dbReference type="Rhea" id="RHEA-COMP:17340"/>
        <dbReference type="ChEBI" id="CHEBI:33019"/>
        <dbReference type="ChEBI" id="CHEBI:61560"/>
        <dbReference type="ChEBI" id="CHEBI:173112"/>
        <dbReference type="EC" id="2.7.7.7"/>
    </reaction>
</comment>
<reference evidence="10 11" key="1">
    <citation type="submission" date="2022-05" db="EMBL/GenBank/DDBJ databases">
        <authorList>
            <consortium name="Genoscope - CEA"/>
            <person name="William W."/>
        </authorList>
    </citation>
    <scope>NUCLEOTIDE SEQUENCE [LARGE SCALE GENOMIC DNA]</scope>
</reference>
<dbReference type="EMBL" id="CALNXI010001151">
    <property type="protein sequence ID" value="CAH3157613.1"/>
    <property type="molecule type" value="Genomic_DNA"/>
</dbReference>
<dbReference type="Proteomes" id="UP001159427">
    <property type="component" value="Unassembled WGS sequence"/>
</dbReference>
<keyword evidence="3" id="KW-0808">Transferase</keyword>
<organism evidence="10 11">
    <name type="scientific">Porites evermanni</name>
    <dbReference type="NCBI Taxonomy" id="104178"/>
    <lineage>
        <taxon>Eukaryota</taxon>
        <taxon>Metazoa</taxon>
        <taxon>Cnidaria</taxon>
        <taxon>Anthozoa</taxon>
        <taxon>Hexacorallia</taxon>
        <taxon>Scleractinia</taxon>
        <taxon>Fungiina</taxon>
        <taxon>Poritidae</taxon>
        <taxon>Porites</taxon>
    </lineage>
</organism>
<dbReference type="InterPro" id="IPR043502">
    <property type="entry name" value="DNA/RNA_pol_sf"/>
</dbReference>
<evidence type="ECO:0000256" key="2">
    <source>
        <dbReference type="ARBA" id="ARBA00012417"/>
    </source>
</evidence>
<comment type="caution">
    <text evidence="10">The sequence shown here is derived from an EMBL/GenBank/DDBJ whole genome shotgun (WGS) entry which is preliminary data.</text>
</comment>
<dbReference type="Pfam" id="PF03175">
    <property type="entry name" value="DNA_pol_B_2"/>
    <property type="match status" value="1"/>
</dbReference>
<evidence type="ECO:0000256" key="8">
    <source>
        <dbReference type="ARBA" id="ARBA00049244"/>
    </source>
</evidence>
<comment type="similarity">
    <text evidence="1">Belongs to the DNA polymerase type-B family.</text>
</comment>
<evidence type="ECO:0000313" key="11">
    <source>
        <dbReference type="Proteomes" id="UP001159427"/>
    </source>
</evidence>